<dbReference type="RefSeq" id="WP_340330486.1">
    <property type="nucleotide sequence ID" value="NZ_JAZHOF010000006.1"/>
</dbReference>
<dbReference type="EMBL" id="JAZHOF010000006">
    <property type="protein sequence ID" value="MEJ8572784.1"/>
    <property type="molecule type" value="Genomic_DNA"/>
</dbReference>
<dbReference type="PROSITE" id="PS50943">
    <property type="entry name" value="HTH_CROC1"/>
    <property type="match status" value="1"/>
</dbReference>
<dbReference type="Pfam" id="PF07883">
    <property type="entry name" value="Cupin_2"/>
    <property type="match status" value="1"/>
</dbReference>
<dbReference type="SUPFAM" id="SSF47413">
    <property type="entry name" value="lambda repressor-like DNA-binding domains"/>
    <property type="match status" value="1"/>
</dbReference>
<dbReference type="Gene3D" id="2.60.120.10">
    <property type="entry name" value="Jelly Rolls"/>
    <property type="match status" value="1"/>
</dbReference>
<sequence length="191" mass="20537">MAVRHPPLFGPRELRRIGHQVRQSRERERMTQNQLANAAGISPRAIRELEAGRSNPALATMVAIVDSLGLTLDELVEAARSAPPGPDITRAADVGEGETPLVRTLHEPRMNSRMYRPGDAASDIPHPANAVFYHVLKGAIAVDVAGESITLLRGDSLHIEAGVEGHWRARDGKSQILVVEAAGTAGRATQD</sequence>
<name>A0AAW9RTN8_9HYPH</name>
<dbReference type="Pfam" id="PF01381">
    <property type="entry name" value="HTH_3"/>
    <property type="match status" value="1"/>
</dbReference>
<dbReference type="InterPro" id="IPR013096">
    <property type="entry name" value="Cupin_2"/>
</dbReference>
<keyword evidence="1" id="KW-0238">DNA-binding</keyword>
<protein>
    <submittedName>
        <fullName evidence="3">Helix-turn-helix domain-containing protein</fullName>
    </submittedName>
</protein>
<accession>A0AAW9RTN8</accession>
<dbReference type="GO" id="GO:0003677">
    <property type="term" value="F:DNA binding"/>
    <property type="evidence" value="ECO:0007669"/>
    <property type="project" value="UniProtKB-KW"/>
</dbReference>
<evidence type="ECO:0000256" key="1">
    <source>
        <dbReference type="ARBA" id="ARBA00023125"/>
    </source>
</evidence>
<gene>
    <name evidence="3" type="ORF">V3328_14930</name>
</gene>
<evidence type="ECO:0000313" key="4">
    <source>
        <dbReference type="Proteomes" id="UP001378188"/>
    </source>
</evidence>
<dbReference type="InterPro" id="IPR001387">
    <property type="entry name" value="Cro/C1-type_HTH"/>
</dbReference>
<dbReference type="InterPro" id="IPR010982">
    <property type="entry name" value="Lambda_DNA-bd_dom_sf"/>
</dbReference>
<dbReference type="PANTHER" id="PTHR46797:SF1">
    <property type="entry name" value="METHYLPHOSPHONATE SYNTHASE"/>
    <property type="match status" value="1"/>
</dbReference>
<dbReference type="SUPFAM" id="SSF51182">
    <property type="entry name" value="RmlC-like cupins"/>
    <property type="match status" value="1"/>
</dbReference>
<dbReference type="SMART" id="SM00530">
    <property type="entry name" value="HTH_XRE"/>
    <property type="match status" value="1"/>
</dbReference>
<dbReference type="PANTHER" id="PTHR46797">
    <property type="entry name" value="HTH-TYPE TRANSCRIPTIONAL REGULATOR"/>
    <property type="match status" value="1"/>
</dbReference>
<dbReference type="AlphaFoldDB" id="A0AAW9RTN8"/>
<dbReference type="InterPro" id="IPR011051">
    <property type="entry name" value="RmlC_Cupin_sf"/>
</dbReference>
<evidence type="ECO:0000259" key="2">
    <source>
        <dbReference type="PROSITE" id="PS50943"/>
    </source>
</evidence>
<dbReference type="Gene3D" id="1.10.260.40">
    <property type="entry name" value="lambda repressor-like DNA-binding domains"/>
    <property type="match status" value="1"/>
</dbReference>
<dbReference type="Proteomes" id="UP001378188">
    <property type="component" value="Unassembled WGS sequence"/>
</dbReference>
<comment type="caution">
    <text evidence="3">The sequence shown here is derived from an EMBL/GenBank/DDBJ whole genome shotgun (WGS) entry which is preliminary data.</text>
</comment>
<organism evidence="3 4">
    <name type="scientific">Microbaculum marinum</name>
    <dbReference type="NCBI Taxonomy" id="1764581"/>
    <lineage>
        <taxon>Bacteria</taxon>
        <taxon>Pseudomonadati</taxon>
        <taxon>Pseudomonadota</taxon>
        <taxon>Alphaproteobacteria</taxon>
        <taxon>Hyphomicrobiales</taxon>
        <taxon>Tepidamorphaceae</taxon>
        <taxon>Microbaculum</taxon>
    </lineage>
</organism>
<dbReference type="InterPro" id="IPR050807">
    <property type="entry name" value="TransReg_Diox_bact_type"/>
</dbReference>
<proteinExistence type="predicted"/>
<dbReference type="GO" id="GO:0003700">
    <property type="term" value="F:DNA-binding transcription factor activity"/>
    <property type="evidence" value="ECO:0007669"/>
    <property type="project" value="TreeGrafter"/>
</dbReference>
<dbReference type="InterPro" id="IPR014710">
    <property type="entry name" value="RmlC-like_jellyroll"/>
</dbReference>
<reference evidence="3 4" key="1">
    <citation type="submission" date="2024-02" db="EMBL/GenBank/DDBJ databases">
        <title>Genome analysis and characterization of Microbaculum marinisediminis sp. nov., isolated from marine sediment.</title>
        <authorList>
            <person name="Du Z.-J."/>
            <person name="Ye Y.-Q."/>
            <person name="Zhang Z.-R."/>
            <person name="Yuan S.-M."/>
            <person name="Zhang X.-Y."/>
        </authorList>
    </citation>
    <scope>NUCLEOTIDE SEQUENCE [LARGE SCALE GENOMIC DNA]</scope>
    <source>
        <strain evidence="3 4">SDUM1044001</strain>
    </source>
</reference>
<evidence type="ECO:0000313" key="3">
    <source>
        <dbReference type="EMBL" id="MEJ8572784.1"/>
    </source>
</evidence>
<dbReference type="CDD" id="cd00093">
    <property type="entry name" value="HTH_XRE"/>
    <property type="match status" value="1"/>
</dbReference>
<keyword evidence="4" id="KW-1185">Reference proteome</keyword>
<feature type="domain" description="HTH cro/C1-type" evidence="2">
    <location>
        <begin position="21"/>
        <end position="75"/>
    </location>
</feature>
<dbReference type="GO" id="GO:0005829">
    <property type="term" value="C:cytosol"/>
    <property type="evidence" value="ECO:0007669"/>
    <property type="project" value="TreeGrafter"/>
</dbReference>